<organism evidence="1 2">
    <name type="scientific">Erwinia tasmaniensis (strain DSM 17950 / CFBP 7177 / CIP 109463 / NCPPB 4357 / Et1/99)</name>
    <dbReference type="NCBI Taxonomy" id="465817"/>
    <lineage>
        <taxon>Bacteria</taxon>
        <taxon>Pseudomonadati</taxon>
        <taxon>Pseudomonadota</taxon>
        <taxon>Gammaproteobacteria</taxon>
        <taxon>Enterobacterales</taxon>
        <taxon>Erwiniaceae</taxon>
        <taxon>Erwinia</taxon>
    </lineage>
</organism>
<dbReference type="EMBL" id="CU468135">
    <property type="protein sequence ID" value="CAO96442.1"/>
    <property type="molecule type" value="Genomic_DNA"/>
</dbReference>
<evidence type="ECO:0000313" key="1">
    <source>
        <dbReference type="EMBL" id="CAO96442.1"/>
    </source>
</evidence>
<name>B2VFH5_ERWT9</name>
<dbReference type="HOGENOM" id="CLU_2915406_0_0_6"/>
<keyword evidence="2" id="KW-1185">Reference proteome</keyword>
<dbReference type="KEGG" id="eta:ETA_13960"/>
<protein>
    <submittedName>
        <fullName evidence="1">Uncharacterized protein</fullName>
    </submittedName>
</protein>
<dbReference type="Proteomes" id="UP000001726">
    <property type="component" value="Chromosome"/>
</dbReference>
<sequence length="61" mass="6960">MNTLSHSFKPTRHCACFCIASVTAFAVMTRMLRPYIIANYDIGNLKIFLHELQVKDNGFLP</sequence>
<evidence type="ECO:0000313" key="2">
    <source>
        <dbReference type="Proteomes" id="UP000001726"/>
    </source>
</evidence>
<gene>
    <name evidence="1" type="ordered locus">ETA_13960</name>
</gene>
<reference evidence="1 2" key="1">
    <citation type="journal article" date="2008" name="Environ. Microbiol.">
        <title>The genome of Erwinia tasmaniensis strain Et1/99, a non-pathogenic bacterium in the genus Erwinia.</title>
        <authorList>
            <person name="Kube M."/>
            <person name="Migdoll A.M."/>
            <person name="Mueller I."/>
            <person name="Kuhl H."/>
            <person name="Beck A."/>
            <person name="Reinhardt R."/>
            <person name="Geider K."/>
        </authorList>
    </citation>
    <scope>NUCLEOTIDE SEQUENCE [LARGE SCALE GENOMIC DNA]</scope>
    <source>
        <strain evidence="2">DSM 17950 / CFBP 7177 / CIP 109463 / NCPPB 4357 / Et1/99</strain>
    </source>
</reference>
<accession>B2VFH5</accession>
<dbReference type="STRING" id="465817.ETA_13960"/>
<dbReference type="AlphaFoldDB" id="B2VFH5"/>
<proteinExistence type="predicted"/>